<feature type="region of interest" description="Disordered" evidence="1">
    <location>
        <begin position="447"/>
        <end position="472"/>
    </location>
</feature>
<evidence type="ECO:0000256" key="1">
    <source>
        <dbReference type="SAM" id="MobiDB-lite"/>
    </source>
</evidence>
<proteinExistence type="predicted"/>
<name>A0A2H1C6T3_FASHE</name>
<organism evidence="2 3">
    <name type="scientific">Fasciola hepatica</name>
    <name type="common">Liver fluke</name>
    <dbReference type="NCBI Taxonomy" id="6192"/>
    <lineage>
        <taxon>Eukaryota</taxon>
        <taxon>Metazoa</taxon>
        <taxon>Spiralia</taxon>
        <taxon>Lophotrochozoa</taxon>
        <taxon>Platyhelminthes</taxon>
        <taxon>Trematoda</taxon>
        <taxon>Digenea</taxon>
        <taxon>Plagiorchiida</taxon>
        <taxon>Echinostomata</taxon>
        <taxon>Echinostomatoidea</taxon>
        <taxon>Fasciolidae</taxon>
        <taxon>Fasciola</taxon>
    </lineage>
</organism>
<dbReference type="EMBL" id="JXXN02002476">
    <property type="protein sequence ID" value="THD22866.1"/>
    <property type="molecule type" value="Genomic_DNA"/>
</dbReference>
<dbReference type="SUPFAM" id="SSF51045">
    <property type="entry name" value="WW domain"/>
    <property type="match status" value="1"/>
</dbReference>
<dbReference type="PROSITE" id="PS50020">
    <property type="entry name" value="WW_DOMAIN_2"/>
    <property type="match status" value="1"/>
</dbReference>
<dbReference type="SMART" id="SM00456">
    <property type="entry name" value="WW"/>
    <property type="match status" value="1"/>
</dbReference>
<gene>
    <name evidence="2" type="ORF">D915_005830</name>
</gene>
<reference evidence="2" key="1">
    <citation type="submission" date="2019-03" db="EMBL/GenBank/DDBJ databases">
        <title>Improved annotation for the trematode Fasciola hepatica.</title>
        <authorList>
            <person name="Choi Y.-J."/>
            <person name="Martin J."/>
            <person name="Mitreva M."/>
        </authorList>
    </citation>
    <scope>NUCLEOTIDE SEQUENCE [LARGE SCALE GENOMIC DNA]</scope>
</reference>
<feature type="region of interest" description="Disordered" evidence="1">
    <location>
        <begin position="345"/>
        <end position="382"/>
    </location>
</feature>
<dbReference type="PANTHER" id="PTHR21715:SF0">
    <property type="entry name" value="RH04127P"/>
    <property type="match status" value="1"/>
</dbReference>
<dbReference type="Proteomes" id="UP000230066">
    <property type="component" value="Unassembled WGS sequence"/>
</dbReference>
<dbReference type="AlphaFoldDB" id="A0A2H1C6T3"/>
<keyword evidence="3" id="KW-1185">Reference proteome</keyword>
<dbReference type="InterPro" id="IPR036020">
    <property type="entry name" value="WW_dom_sf"/>
</dbReference>
<protein>
    <submittedName>
        <fullName evidence="2">Centrosomal protein of 164 kDa</fullName>
    </submittedName>
</protein>
<dbReference type="Pfam" id="PF00397">
    <property type="entry name" value="WW"/>
    <property type="match status" value="1"/>
</dbReference>
<evidence type="ECO:0000313" key="3">
    <source>
        <dbReference type="Proteomes" id="UP000230066"/>
    </source>
</evidence>
<dbReference type="PANTHER" id="PTHR21715">
    <property type="entry name" value="RH04127P"/>
    <property type="match status" value="1"/>
</dbReference>
<feature type="compositionally biased region" description="Basic and acidic residues" evidence="1">
    <location>
        <begin position="345"/>
        <end position="356"/>
    </location>
</feature>
<sequence length="743" mass="83915">MTVLANGQLVLDERFDPNYRPSREDLLHYARVIGIDPMQEPNLLHLAYEGLNSPLPADWKPCQDLNGDIYYFNFSTGASMWDHPCDVYYRQMVLCERAKQRLPHGTFSLLQKQRSLDFLRCSSFFQSTNDHRFLQEIGEVETKPPSNGPLSSSHQSISLSDLPNQRWAQIPCVTCPNINAVLHQSTEALNMDPPKSGNGLIKDRKPSTTTDHPTTLMEQYQSNHSSRSNFSVSTVSKFSHAAQCGDDPNKPICIRPKSVISDDSSDEIPPYIPDVVQAPSPSKPNWLKPNKDAATCSVRSLVSPIVSPLFQPIELSPPPALRHSHLSVRFPPDPIEPRLYRKHTELEPPSDQRDPEETSSNSYSTSSTISFKYPNPSSHQKFDINRARATETRLLQKFLDFQNQLNLLSYNLYRSQCGNQALNRYGPKFVEPSIEFQQVANPVNISSPKSFERQSGLINPNPKLVRDPNQPPPPEVQMCCEIKNEKCGLLKNEAEKFSVNSLINGISQPRHLFEVVDRRKRRQSLTSDMHLSLDKSTEKSGETRAVTNKDVYSFRSCKERNGYLSDSSLYRISGSVPRVPPANVVDGMVEFLGKRFVPPAVHLDLADETADDQCPSDLKTVMDSLERIGTNLNQVIHLCALNNTNPRVAAHKLNPDEALDAPTSSAALNSPLHETVLSSPSRRYRIDWKKMNDKPRGSSTPRAKRLLKTRVTDQRIEECRQWLDQAQSQFEECITGRSRSVHR</sequence>
<comment type="caution">
    <text evidence="2">The sequence shown here is derived from an EMBL/GenBank/DDBJ whole genome shotgun (WGS) entry which is preliminary data.</text>
</comment>
<feature type="region of interest" description="Disordered" evidence="1">
    <location>
        <begin position="189"/>
        <end position="213"/>
    </location>
</feature>
<dbReference type="InterPro" id="IPR053233">
    <property type="entry name" value="ABRA-related"/>
</dbReference>
<dbReference type="CDD" id="cd00201">
    <property type="entry name" value="WW"/>
    <property type="match status" value="1"/>
</dbReference>
<dbReference type="Gene3D" id="3.30.1470.10">
    <property type="entry name" value="Photosystem I PsaD, reaction center subunit II"/>
    <property type="match status" value="1"/>
</dbReference>
<evidence type="ECO:0000313" key="2">
    <source>
        <dbReference type="EMBL" id="THD22866.1"/>
    </source>
</evidence>
<accession>A0A2H1C6T3</accession>
<dbReference type="InterPro" id="IPR001202">
    <property type="entry name" value="WW_dom"/>
</dbReference>
<feature type="compositionally biased region" description="Low complexity" evidence="1">
    <location>
        <begin position="358"/>
        <end position="370"/>
    </location>
</feature>